<sequence>MGFALCITVIFYQTLRTRAALRFGCLLCPTQPFGVWDTNDDGRSLTRLGGLGLRKRSASSGPQFRHPGGAVARYLGRYAAYIVTYLVELAMLERWHPNSWFRGAWRACARGGPLEQNADTGTKGR</sequence>
<proteinExistence type="predicted"/>
<name>A0AAJ0M1B5_9PEZI</name>
<comment type="caution">
    <text evidence="2">The sequence shown here is derived from an EMBL/GenBank/DDBJ whole genome shotgun (WGS) entry which is preliminary data.</text>
</comment>
<reference evidence="2" key="1">
    <citation type="journal article" date="2023" name="Mol. Phylogenet. Evol.">
        <title>Genome-scale phylogeny and comparative genomics of the fungal order Sordariales.</title>
        <authorList>
            <person name="Hensen N."/>
            <person name="Bonometti L."/>
            <person name="Westerberg I."/>
            <person name="Brannstrom I.O."/>
            <person name="Guillou S."/>
            <person name="Cros-Aarteil S."/>
            <person name="Calhoun S."/>
            <person name="Haridas S."/>
            <person name="Kuo A."/>
            <person name="Mondo S."/>
            <person name="Pangilinan J."/>
            <person name="Riley R."/>
            <person name="LaButti K."/>
            <person name="Andreopoulos B."/>
            <person name="Lipzen A."/>
            <person name="Chen C."/>
            <person name="Yan M."/>
            <person name="Daum C."/>
            <person name="Ng V."/>
            <person name="Clum A."/>
            <person name="Steindorff A."/>
            <person name="Ohm R.A."/>
            <person name="Martin F."/>
            <person name="Silar P."/>
            <person name="Natvig D.O."/>
            <person name="Lalanne C."/>
            <person name="Gautier V."/>
            <person name="Ament-Velasquez S.L."/>
            <person name="Kruys A."/>
            <person name="Hutchinson M.I."/>
            <person name="Powell A.J."/>
            <person name="Barry K."/>
            <person name="Miller A.N."/>
            <person name="Grigoriev I.V."/>
            <person name="Debuchy R."/>
            <person name="Gladieux P."/>
            <person name="Hiltunen Thoren M."/>
            <person name="Johannesson H."/>
        </authorList>
    </citation>
    <scope>NUCLEOTIDE SEQUENCE</scope>
    <source>
        <strain evidence="2">CBS 333.67</strain>
    </source>
</reference>
<organism evidence="2 3">
    <name type="scientific">Chaetomium strumarium</name>
    <dbReference type="NCBI Taxonomy" id="1170767"/>
    <lineage>
        <taxon>Eukaryota</taxon>
        <taxon>Fungi</taxon>
        <taxon>Dikarya</taxon>
        <taxon>Ascomycota</taxon>
        <taxon>Pezizomycotina</taxon>
        <taxon>Sordariomycetes</taxon>
        <taxon>Sordariomycetidae</taxon>
        <taxon>Sordariales</taxon>
        <taxon>Chaetomiaceae</taxon>
        <taxon>Chaetomium</taxon>
    </lineage>
</organism>
<reference evidence="2" key="2">
    <citation type="submission" date="2023-06" db="EMBL/GenBank/DDBJ databases">
        <authorList>
            <consortium name="Lawrence Berkeley National Laboratory"/>
            <person name="Mondo S.J."/>
            <person name="Hensen N."/>
            <person name="Bonometti L."/>
            <person name="Westerberg I."/>
            <person name="Brannstrom I.O."/>
            <person name="Guillou S."/>
            <person name="Cros-Aarteil S."/>
            <person name="Calhoun S."/>
            <person name="Haridas S."/>
            <person name="Kuo A."/>
            <person name="Pangilinan J."/>
            <person name="Riley R."/>
            <person name="Labutti K."/>
            <person name="Andreopoulos B."/>
            <person name="Lipzen A."/>
            <person name="Chen C."/>
            <person name="Yanf M."/>
            <person name="Daum C."/>
            <person name="Ng V."/>
            <person name="Clum A."/>
            <person name="Steindorff A."/>
            <person name="Ohm R."/>
            <person name="Martin F."/>
            <person name="Silar P."/>
            <person name="Natvig D."/>
            <person name="Lalanne C."/>
            <person name="Gautier V."/>
            <person name="Ament-Velasquez S.L."/>
            <person name="Kruys A."/>
            <person name="Hutchinson M.I."/>
            <person name="Powell A.J."/>
            <person name="Barry K."/>
            <person name="Miller A.N."/>
            <person name="Grigoriev I.V."/>
            <person name="Debuchy R."/>
            <person name="Gladieux P."/>
            <person name="Thoren M.H."/>
            <person name="Johannesson H."/>
        </authorList>
    </citation>
    <scope>NUCLEOTIDE SEQUENCE</scope>
    <source>
        <strain evidence="2">CBS 333.67</strain>
    </source>
</reference>
<keyword evidence="3" id="KW-1185">Reference proteome</keyword>
<accession>A0AAJ0M1B5</accession>
<feature type="chain" id="PRO_5042493234" evidence="1">
    <location>
        <begin position="20"/>
        <end position="125"/>
    </location>
</feature>
<evidence type="ECO:0000313" key="3">
    <source>
        <dbReference type="Proteomes" id="UP001273166"/>
    </source>
</evidence>
<keyword evidence="1" id="KW-0732">Signal</keyword>
<dbReference type="EMBL" id="JAUDZG010000004">
    <property type="protein sequence ID" value="KAK3305329.1"/>
    <property type="molecule type" value="Genomic_DNA"/>
</dbReference>
<dbReference type="GeneID" id="87881309"/>
<protein>
    <submittedName>
        <fullName evidence="2">Uncharacterized protein</fullName>
    </submittedName>
</protein>
<dbReference type="RefSeq" id="XP_062721109.1">
    <property type="nucleotide sequence ID" value="XM_062862480.1"/>
</dbReference>
<gene>
    <name evidence="2" type="ORF">B0T15DRAFT_193844</name>
</gene>
<evidence type="ECO:0000313" key="2">
    <source>
        <dbReference type="EMBL" id="KAK3305329.1"/>
    </source>
</evidence>
<dbReference type="AlphaFoldDB" id="A0AAJ0M1B5"/>
<feature type="signal peptide" evidence="1">
    <location>
        <begin position="1"/>
        <end position="19"/>
    </location>
</feature>
<dbReference type="Proteomes" id="UP001273166">
    <property type="component" value="Unassembled WGS sequence"/>
</dbReference>
<evidence type="ECO:0000256" key="1">
    <source>
        <dbReference type="SAM" id="SignalP"/>
    </source>
</evidence>